<dbReference type="InterPro" id="IPR014729">
    <property type="entry name" value="Rossmann-like_a/b/a_fold"/>
</dbReference>
<keyword evidence="10 13" id="KW-0030">Aminoacyl-tRNA synthetase</keyword>
<gene>
    <name evidence="13" type="ORF">MNBD_ALPHA06-1408</name>
</gene>
<keyword evidence="6 13" id="KW-0436">Ligase</keyword>
<evidence type="ECO:0000256" key="12">
    <source>
        <dbReference type="ARBA" id="ARBA00048573"/>
    </source>
</evidence>
<dbReference type="Gene3D" id="3.40.50.620">
    <property type="entry name" value="HUPs"/>
    <property type="match status" value="2"/>
</dbReference>
<dbReference type="GO" id="GO:0006430">
    <property type="term" value="P:lysyl-tRNA aminoacylation"/>
    <property type="evidence" value="ECO:0007669"/>
    <property type="project" value="InterPro"/>
</dbReference>
<dbReference type="PROSITE" id="PS00178">
    <property type="entry name" value="AA_TRNA_LIGASE_I"/>
    <property type="match status" value="1"/>
</dbReference>
<dbReference type="GO" id="GO:0005524">
    <property type="term" value="F:ATP binding"/>
    <property type="evidence" value="ECO:0007669"/>
    <property type="project" value="UniProtKB-KW"/>
</dbReference>
<comment type="similarity">
    <text evidence="2">Belongs to the class-I aminoacyl-tRNA synthetase family.</text>
</comment>
<dbReference type="GO" id="GO:0005737">
    <property type="term" value="C:cytoplasm"/>
    <property type="evidence" value="ECO:0007669"/>
    <property type="project" value="UniProtKB-SubCell"/>
</dbReference>
<keyword evidence="9" id="KW-0648">Protein biosynthesis</keyword>
<dbReference type="InterPro" id="IPR002904">
    <property type="entry name" value="Lys-tRNA-ligase"/>
</dbReference>
<evidence type="ECO:0000256" key="5">
    <source>
        <dbReference type="ARBA" id="ARBA00022490"/>
    </source>
</evidence>
<dbReference type="NCBIfam" id="TIGR00467">
    <property type="entry name" value="lysS_arch"/>
    <property type="match status" value="1"/>
</dbReference>
<dbReference type="NCBIfam" id="NF001968">
    <property type="entry name" value="PRK00750.1-2"/>
    <property type="match status" value="1"/>
</dbReference>
<accession>A0A3B0R7I1</accession>
<proteinExistence type="inferred from homology"/>
<dbReference type="PANTHER" id="PTHR37940:SF1">
    <property type="entry name" value="LYSINE--TRNA LIGASE"/>
    <property type="match status" value="1"/>
</dbReference>
<name>A0A3B0R7I1_9ZZZZ</name>
<evidence type="ECO:0000256" key="7">
    <source>
        <dbReference type="ARBA" id="ARBA00022741"/>
    </source>
</evidence>
<dbReference type="GO" id="GO:0000049">
    <property type="term" value="F:tRNA binding"/>
    <property type="evidence" value="ECO:0007669"/>
    <property type="project" value="InterPro"/>
</dbReference>
<keyword evidence="5" id="KW-0963">Cytoplasm</keyword>
<evidence type="ECO:0000256" key="4">
    <source>
        <dbReference type="ARBA" id="ARBA00015745"/>
    </source>
</evidence>
<dbReference type="Pfam" id="PF01921">
    <property type="entry name" value="tRNA-synt_1f"/>
    <property type="match status" value="1"/>
</dbReference>
<evidence type="ECO:0000256" key="1">
    <source>
        <dbReference type="ARBA" id="ARBA00004496"/>
    </source>
</evidence>
<protein>
    <recommendedName>
        <fullName evidence="4">Lysine--tRNA ligase</fullName>
        <ecNumber evidence="3">6.1.1.6</ecNumber>
    </recommendedName>
    <alternativeName>
        <fullName evidence="11">Lysyl-tRNA synthetase</fullName>
    </alternativeName>
</protein>
<reference evidence="13" key="1">
    <citation type="submission" date="2018-06" db="EMBL/GenBank/DDBJ databases">
        <authorList>
            <person name="Zhirakovskaya E."/>
        </authorList>
    </citation>
    <scope>NUCLEOTIDE SEQUENCE</scope>
</reference>
<evidence type="ECO:0000313" key="13">
    <source>
        <dbReference type="EMBL" id="VAV89160.1"/>
    </source>
</evidence>
<dbReference type="PANTHER" id="PTHR37940">
    <property type="entry name" value="LYSINE--TRNA LIGASE"/>
    <property type="match status" value="1"/>
</dbReference>
<dbReference type="SUPFAM" id="SSF48163">
    <property type="entry name" value="An anticodon-binding domain of class I aminoacyl-tRNA synthetases"/>
    <property type="match status" value="1"/>
</dbReference>
<evidence type="ECO:0000256" key="6">
    <source>
        <dbReference type="ARBA" id="ARBA00022598"/>
    </source>
</evidence>
<sequence length="530" mass="59254">MSDISQLAQSAKAWPFEQARLLTKRLARQGRTDGEVIFQTGYGPSGLPHIGTFGEVARTNMVRHAFEVMTQGAYTTRLIAFSDDMDGFRKVPPNLPQQKMLHQHLGLPLSKVPDPFGKHESFSAHNNARLCAFLDQFGFSYEFISSTQMYTSGAFDPTLRTMLERFDAVMAIMLPTLGAERQATYSPFLPISPVSGQVLQVPVIERDVAAGTISFEDVDGKIKQTPVTGGRVKVQWKPDWALRWRALAVDYEMSGKDLIESVRQSSKICRALGGTPPDGFNYELFLDENSEKISKSKGNGLSVEQWLSYGLPQSLSHFMFQKPKTAKKLFFDVIPKNTDEYLQHLAAFAEQDDKAKLGNPVWHIHEGKPPTETSPISFSLLLNLASAASAETKQQMWGFISQYVEGANAKTHPLLDDLVGFAITYFHDFVLPEKSFRLADAREKAAMLDLIARLQNLPQNERDSQILQTEVFAAGKAAEFENLRDWFCALYEVLLGQKTGPRFGSFVAIYGKEQTIKLIQQALDGQLVRP</sequence>
<evidence type="ECO:0000256" key="10">
    <source>
        <dbReference type="ARBA" id="ARBA00023146"/>
    </source>
</evidence>
<evidence type="ECO:0000256" key="2">
    <source>
        <dbReference type="ARBA" id="ARBA00005594"/>
    </source>
</evidence>
<dbReference type="SUPFAM" id="SSF52374">
    <property type="entry name" value="Nucleotidylyl transferase"/>
    <property type="match status" value="1"/>
</dbReference>
<evidence type="ECO:0000256" key="9">
    <source>
        <dbReference type="ARBA" id="ARBA00022917"/>
    </source>
</evidence>
<dbReference type="GO" id="GO:0004824">
    <property type="term" value="F:lysine-tRNA ligase activity"/>
    <property type="evidence" value="ECO:0007669"/>
    <property type="project" value="UniProtKB-EC"/>
</dbReference>
<dbReference type="Gene3D" id="1.10.10.350">
    <property type="match status" value="1"/>
</dbReference>
<dbReference type="InterPro" id="IPR001412">
    <property type="entry name" value="aa-tRNA-synth_I_CS"/>
</dbReference>
<dbReference type="EMBL" id="UOEE01000085">
    <property type="protein sequence ID" value="VAV89160.1"/>
    <property type="molecule type" value="Genomic_DNA"/>
</dbReference>
<evidence type="ECO:0000256" key="11">
    <source>
        <dbReference type="ARBA" id="ARBA00030563"/>
    </source>
</evidence>
<dbReference type="HAMAP" id="MF_00177">
    <property type="entry name" value="Lys_tRNA_synth_class1"/>
    <property type="match status" value="1"/>
</dbReference>
<evidence type="ECO:0000256" key="8">
    <source>
        <dbReference type="ARBA" id="ARBA00022840"/>
    </source>
</evidence>
<dbReference type="InterPro" id="IPR008925">
    <property type="entry name" value="aa_tRNA-synth_I_cd-bd_sf"/>
</dbReference>
<comment type="subcellular location">
    <subcellularLocation>
        <location evidence="1">Cytoplasm</location>
    </subcellularLocation>
</comment>
<organism evidence="13">
    <name type="scientific">hydrothermal vent metagenome</name>
    <dbReference type="NCBI Taxonomy" id="652676"/>
    <lineage>
        <taxon>unclassified sequences</taxon>
        <taxon>metagenomes</taxon>
        <taxon>ecological metagenomes</taxon>
    </lineage>
</organism>
<dbReference type="EC" id="6.1.1.6" evidence="3"/>
<dbReference type="InterPro" id="IPR020751">
    <property type="entry name" value="aa-tRNA-synth_I_codon-bd_sub2"/>
</dbReference>
<dbReference type="AlphaFoldDB" id="A0A3B0R7I1"/>
<keyword evidence="7" id="KW-0547">Nucleotide-binding</keyword>
<evidence type="ECO:0000256" key="3">
    <source>
        <dbReference type="ARBA" id="ARBA00013166"/>
    </source>
</evidence>
<keyword evidence="8" id="KW-0067">ATP-binding</keyword>
<comment type="catalytic activity">
    <reaction evidence="12">
        <text>tRNA(Lys) + L-lysine + ATP = L-lysyl-tRNA(Lys) + AMP + diphosphate</text>
        <dbReference type="Rhea" id="RHEA:20792"/>
        <dbReference type="Rhea" id="RHEA-COMP:9696"/>
        <dbReference type="Rhea" id="RHEA-COMP:9697"/>
        <dbReference type="ChEBI" id="CHEBI:30616"/>
        <dbReference type="ChEBI" id="CHEBI:32551"/>
        <dbReference type="ChEBI" id="CHEBI:33019"/>
        <dbReference type="ChEBI" id="CHEBI:78442"/>
        <dbReference type="ChEBI" id="CHEBI:78529"/>
        <dbReference type="ChEBI" id="CHEBI:456215"/>
        <dbReference type="EC" id="6.1.1.6"/>
    </reaction>
</comment>